<dbReference type="PANTHER" id="PTHR48075">
    <property type="entry name" value="3-HYDROXYACYL-COA DEHYDROGENASE FAMILY PROTEIN"/>
    <property type="match status" value="1"/>
</dbReference>
<dbReference type="InterPro" id="IPR022694">
    <property type="entry name" value="3-OHacyl-CoA_DH"/>
</dbReference>
<dbReference type="Pfam" id="PF00725">
    <property type="entry name" value="3HCDH"/>
    <property type="match status" value="1"/>
</dbReference>
<keyword evidence="7" id="KW-1185">Reference proteome</keyword>
<dbReference type="InterPro" id="IPR008927">
    <property type="entry name" value="6-PGluconate_DH-like_C_sf"/>
</dbReference>
<keyword evidence="3" id="KW-0560">Oxidoreductase</keyword>
<protein>
    <submittedName>
        <fullName evidence="6">3-hydroxyacyl-CoA dehydrogenase family protein</fullName>
    </submittedName>
</protein>
<evidence type="ECO:0000256" key="2">
    <source>
        <dbReference type="ARBA" id="ARBA00009463"/>
    </source>
</evidence>
<dbReference type="InterPro" id="IPR013328">
    <property type="entry name" value="6PGD_dom2"/>
</dbReference>
<evidence type="ECO:0000313" key="6">
    <source>
        <dbReference type="EMBL" id="MEW1975228.1"/>
    </source>
</evidence>
<dbReference type="PIRSF" id="PIRSF000105">
    <property type="entry name" value="HCDH"/>
    <property type="match status" value="1"/>
</dbReference>
<evidence type="ECO:0000259" key="5">
    <source>
        <dbReference type="Pfam" id="PF02737"/>
    </source>
</evidence>
<evidence type="ECO:0000259" key="4">
    <source>
        <dbReference type="Pfam" id="PF00725"/>
    </source>
</evidence>
<name>A0ABV3LKE0_9MICO</name>
<reference evidence="6 7" key="1">
    <citation type="submission" date="2024-06" db="EMBL/GenBank/DDBJ databases">
        <title>The Natural Products Discovery Center: Release of the First 8490 Sequenced Strains for Exploring Actinobacteria Biosynthetic Diversity.</title>
        <authorList>
            <person name="Kalkreuter E."/>
            <person name="Kautsar S.A."/>
            <person name="Yang D."/>
            <person name="Bader C.D."/>
            <person name="Teijaro C.N."/>
            <person name="Fluegel L."/>
            <person name="Davis C.M."/>
            <person name="Simpson J.R."/>
            <person name="Lauterbach L."/>
            <person name="Steele A.D."/>
            <person name="Gui C."/>
            <person name="Meng S."/>
            <person name="Li G."/>
            <person name="Viehrig K."/>
            <person name="Ye F."/>
            <person name="Su P."/>
            <person name="Kiefer A.F."/>
            <person name="Nichols A."/>
            <person name="Cepeda A.J."/>
            <person name="Yan W."/>
            <person name="Fan B."/>
            <person name="Jiang Y."/>
            <person name="Adhikari A."/>
            <person name="Zheng C.-J."/>
            <person name="Schuster L."/>
            <person name="Cowan T.M."/>
            <person name="Smanski M.J."/>
            <person name="Chevrette M.G."/>
            <person name="De Carvalho L.P.S."/>
            <person name="Shen B."/>
        </authorList>
    </citation>
    <scope>NUCLEOTIDE SEQUENCE [LARGE SCALE GENOMIC DNA]</scope>
    <source>
        <strain evidence="6 7">NPDC077434</strain>
    </source>
</reference>
<evidence type="ECO:0000256" key="1">
    <source>
        <dbReference type="ARBA" id="ARBA00005086"/>
    </source>
</evidence>
<dbReference type="SUPFAM" id="SSF51735">
    <property type="entry name" value="NAD(P)-binding Rossmann-fold domains"/>
    <property type="match status" value="1"/>
</dbReference>
<dbReference type="InterPro" id="IPR006180">
    <property type="entry name" value="3-OHacyl-CoA_DH_CS"/>
</dbReference>
<dbReference type="RefSeq" id="WP_366232870.1">
    <property type="nucleotide sequence ID" value="NZ_JBFBMH010000010.1"/>
</dbReference>
<sequence length="287" mass="29981">MAEVTRVAVVGAGAMGSQIAMLAALAGCETTVVDIDEQRIDAALAKVRESVARSIERGRLDAEQVEAALSRLSSSTDLASAVEDADFVIEAIVEDLDAKRALFAQLGAFAPANAILATNSSSIVSSRLADVPSPGRVCNMHFFNPALVMQLVEVVGGTHTSQATVDSAVRLAERMGKTPVVVKQEVFGFIANRIVGAIFDEAIALLEAGVATAEEIDTAVTKGLGHPVGPFALLDMTGIDVNVGIKKLEAQETQDASRGPSQTLLDLEAAGRLGKKSGRGFYEYGAR</sequence>
<feature type="domain" description="3-hydroxyacyl-CoA dehydrogenase C-terminal" evidence="4">
    <location>
        <begin position="188"/>
        <end position="284"/>
    </location>
</feature>
<comment type="caution">
    <text evidence="6">The sequence shown here is derived from an EMBL/GenBank/DDBJ whole genome shotgun (WGS) entry which is preliminary data.</text>
</comment>
<accession>A0ABV3LKE0</accession>
<dbReference type="InterPro" id="IPR036291">
    <property type="entry name" value="NAD(P)-bd_dom_sf"/>
</dbReference>
<dbReference type="InterPro" id="IPR006108">
    <property type="entry name" value="3HC_DH_C"/>
</dbReference>
<dbReference type="InterPro" id="IPR006176">
    <property type="entry name" value="3-OHacyl-CoA_DH_NAD-bd"/>
</dbReference>
<dbReference type="PANTHER" id="PTHR48075:SF5">
    <property type="entry name" value="3-HYDROXYBUTYRYL-COA DEHYDROGENASE"/>
    <property type="match status" value="1"/>
</dbReference>
<dbReference type="EMBL" id="JBFBMH010000010">
    <property type="protein sequence ID" value="MEW1975228.1"/>
    <property type="molecule type" value="Genomic_DNA"/>
</dbReference>
<comment type="similarity">
    <text evidence="2">Belongs to the 3-hydroxyacyl-CoA dehydrogenase family.</text>
</comment>
<dbReference type="Proteomes" id="UP001553715">
    <property type="component" value="Unassembled WGS sequence"/>
</dbReference>
<organism evidence="6 7">
    <name type="scientific">Microbacterium profundi</name>
    <dbReference type="NCBI Taxonomy" id="450380"/>
    <lineage>
        <taxon>Bacteria</taxon>
        <taxon>Bacillati</taxon>
        <taxon>Actinomycetota</taxon>
        <taxon>Actinomycetes</taxon>
        <taxon>Micrococcales</taxon>
        <taxon>Microbacteriaceae</taxon>
        <taxon>Microbacterium</taxon>
    </lineage>
</organism>
<dbReference type="PROSITE" id="PS00067">
    <property type="entry name" value="3HCDH"/>
    <property type="match status" value="1"/>
</dbReference>
<dbReference type="SUPFAM" id="SSF48179">
    <property type="entry name" value="6-phosphogluconate dehydrogenase C-terminal domain-like"/>
    <property type="match status" value="1"/>
</dbReference>
<dbReference type="PROSITE" id="PS51257">
    <property type="entry name" value="PROKAR_LIPOPROTEIN"/>
    <property type="match status" value="1"/>
</dbReference>
<comment type="pathway">
    <text evidence="1">Lipid metabolism; butanoate metabolism.</text>
</comment>
<dbReference type="Gene3D" id="1.10.1040.10">
    <property type="entry name" value="N-(1-d-carboxylethyl)-l-norvaline Dehydrogenase, domain 2"/>
    <property type="match status" value="1"/>
</dbReference>
<evidence type="ECO:0000313" key="7">
    <source>
        <dbReference type="Proteomes" id="UP001553715"/>
    </source>
</evidence>
<evidence type="ECO:0000256" key="3">
    <source>
        <dbReference type="ARBA" id="ARBA00023002"/>
    </source>
</evidence>
<feature type="domain" description="3-hydroxyacyl-CoA dehydrogenase NAD binding" evidence="5">
    <location>
        <begin position="7"/>
        <end position="184"/>
    </location>
</feature>
<proteinExistence type="inferred from homology"/>
<dbReference type="Pfam" id="PF02737">
    <property type="entry name" value="3HCDH_N"/>
    <property type="match status" value="1"/>
</dbReference>
<gene>
    <name evidence="6" type="ORF">AB0301_09150</name>
</gene>
<dbReference type="Gene3D" id="3.40.50.720">
    <property type="entry name" value="NAD(P)-binding Rossmann-like Domain"/>
    <property type="match status" value="1"/>
</dbReference>